<dbReference type="SUPFAM" id="SSF51445">
    <property type="entry name" value="(Trans)glycosidases"/>
    <property type="match status" value="1"/>
</dbReference>
<dbReference type="SUPFAM" id="SSF49785">
    <property type="entry name" value="Galactose-binding domain-like"/>
    <property type="match status" value="1"/>
</dbReference>
<proteinExistence type="inferred from homology"/>
<feature type="active site" description="Proton donor" evidence="4">
    <location>
        <position position="168"/>
    </location>
</feature>
<dbReference type="Proteomes" id="UP000004423">
    <property type="component" value="Unassembled WGS sequence"/>
</dbReference>
<evidence type="ECO:0000259" key="7">
    <source>
        <dbReference type="Pfam" id="PF21317"/>
    </source>
</evidence>
<dbReference type="InterPro" id="IPR048913">
    <property type="entry name" value="BetaGal_gal-bd"/>
</dbReference>
<dbReference type="PRINTS" id="PR00742">
    <property type="entry name" value="GLHYDRLASE35"/>
</dbReference>
<dbReference type="InterPro" id="IPR017853">
    <property type="entry name" value="GH"/>
</dbReference>
<reference evidence="9 10" key="1">
    <citation type="journal article" date="2012" name="PLoS ONE">
        <title>Gene Repertoire Evolution of Streptococcus pyogenes Inferred from Phylogenomic Analysis with Streptococcus canis and Streptococcus dysgalactiae.</title>
        <authorList>
            <person name="Lefebure T."/>
            <person name="Richards V.P."/>
            <person name="Lang P."/>
            <person name="Pavinski-Bitar P."/>
            <person name="Stanhope M.J."/>
        </authorList>
    </citation>
    <scope>NUCLEOTIDE SEQUENCE [LARGE SCALE GENOMIC DNA]</scope>
    <source>
        <strain evidence="9 10">FSL Z3-227</strain>
    </source>
</reference>
<dbReference type="Gene3D" id="2.60.120.260">
    <property type="entry name" value="Galactose-binding domain-like"/>
    <property type="match status" value="2"/>
</dbReference>
<dbReference type="FunFam" id="3.20.20.80:FF:000116">
    <property type="entry name" value="Beta-galactosidase 3"/>
    <property type="match status" value="1"/>
</dbReference>
<dbReference type="Gene3D" id="3.20.20.80">
    <property type="entry name" value="Glycosidases"/>
    <property type="match status" value="1"/>
</dbReference>
<evidence type="ECO:0000259" key="6">
    <source>
        <dbReference type="Pfam" id="PF01301"/>
    </source>
</evidence>
<evidence type="ECO:0000256" key="2">
    <source>
        <dbReference type="ARBA" id="ARBA00022801"/>
    </source>
</evidence>
<gene>
    <name evidence="9" type="ORF">SCAZ3_04140</name>
</gene>
<name>A0AAV3FRG2_STRCB</name>
<dbReference type="InterPro" id="IPR008979">
    <property type="entry name" value="Galactose-bd-like_sf"/>
</dbReference>
<dbReference type="PANTHER" id="PTHR23421">
    <property type="entry name" value="BETA-GALACTOSIDASE RELATED"/>
    <property type="match status" value="1"/>
</dbReference>
<dbReference type="PIRSF" id="PIRSF006336">
    <property type="entry name" value="B-gal"/>
    <property type="match status" value="1"/>
</dbReference>
<evidence type="ECO:0000313" key="10">
    <source>
        <dbReference type="Proteomes" id="UP000004423"/>
    </source>
</evidence>
<protein>
    <submittedName>
        <fullName evidence="9">Beta-galactosidase</fullName>
    </submittedName>
</protein>
<comment type="caution">
    <text evidence="9">The sequence shown here is derived from an EMBL/GenBank/DDBJ whole genome shotgun (WGS) entry which is preliminary data.</text>
</comment>
<feature type="domain" description="Glycoside hydrolase 35 catalytic" evidence="6">
    <location>
        <begin position="22"/>
        <end position="339"/>
    </location>
</feature>
<keyword evidence="2" id="KW-0378">Hydrolase</keyword>
<feature type="domain" description="Beta-galactosidase galactose-binding" evidence="8">
    <location>
        <begin position="517"/>
        <end position="575"/>
    </location>
</feature>
<accession>A0AAV3FRG2</accession>
<evidence type="ECO:0000259" key="8">
    <source>
        <dbReference type="Pfam" id="PF21467"/>
    </source>
</evidence>
<dbReference type="GO" id="GO:0005975">
    <property type="term" value="P:carbohydrate metabolic process"/>
    <property type="evidence" value="ECO:0007669"/>
    <property type="project" value="InterPro"/>
</dbReference>
<feature type="active site" description="Nucleophile" evidence="4">
    <location>
        <position position="250"/>
    </location>
</feature>
<evidence type="ECO:0000256" key="1">
    <source>
        <dbReference type="ARBA" id="ARBA00009809"/>
    </source>
</evidence>
<dbReference type="AlphaFoldDB" id="A0AAV3FRG2"/>
<dbReference type="InterPro" id="IPR026283">
    <property type="entry name" value="B-gal_1-like"/>
</dbReference>
<dbReference type="Pfam" id="PF01301">
    <property type="entry name" value="Glyco_hydro_35"/>
    <property type="match status" value="1"/>
</dbReference>
<evidence type="ECO:0000256" key="3">
    <source>
        <dbReference type="ARBA" id="ARBA00023295"/>
    </source>
</evidence>
<sequence length="609" mass="69432">MTDSKLSLKGGSVKRFQVKEVFYLDGKPFKILSGAVHYFRIVPDSWYRVLYNLKALGFNTVETYVPWNLHEPQKGQFYFEGLADLETFLDMAKDLGLYAIVRPSPYICAEWEFGGLPAWLLEEPCRVRSRDKVYLDHVAAYYDVLLPKLAKRQLDRGGNILMFQVENEYGSYGEDKQYLRALKDMMRERGIEAPLFTSDGPWESALEAGNLVADDCLVTGNFGSKSAENVASLRAFMSKHGKEWPIMCMEFWLGWFNRWGEAIIRRDPQETVDAIMAMIEQGSINLYMFCGGTNFGFMNGSSARLQKDLPQVTSYDYDALLDEAGNPTLKYSLLQKALKDTYPDLAFSEPLVSPSMAIGPIPLTEKVSLLTTLKNVSGITESFYPQSMEALRHPLGYVLYRTVLSKYVDQERLRIIDARDRVQVFLDDRRVQTQYQEDIGQGILVTLSKQQSQLDILVENMGRVSYGHKLTAPSQHKGLGRGVMADLHFIGQWEQIPLDFQTLSWVDFSQDWIEGLPSFYAYEFDCQAPADTYIDLSQFGKGIALINGFHLGRFWQKGPILSLYLPKGLLQKGKNRLVIFETEGQYSETLQLTKTPIYQTIKGEEGWQL</sequence>
<evidence type="ECO:0000256" key="4">
    <source>
        <dbReference type="PIRSR" id="PIRSR006336-1"/>
    </source>
</evidence>
<keyword evidence="3" id="KW-0326">Glycosidase</keyword>
<dbReference type="InterPro" id="IPR031330">
    <property type="entry name" value="Gly_Hdrlase_35_cat"/>
</dbReference>
<dbReference type="Pfam" id="PF21317">
    <property type="entry name" value="BetaGal_ABD_1"/>
    <property type="match status" value="1"/>
</dbReference>
<dbReference type="Pfam" id="PF21467">
    <property type="entry name" value="BetaGal_gal-bd"/>
    <property type="match status" value="1"/>
</dbReference>
<organism evidence="9 10">
    <name type="scientific">Streptococcus canis FSL Z3-227</name>
    <dbReference type="NCBI Taxonomy" id="482234"/>
    <lineage>
        <taxon>Bacteria</taxon>
        <taxon>Bacillati</taxon>
        <taxon>Bacillota</taxon>
        <taxon>Bacilli</taxon>
        <taxon>Lactobacillales</taxon>
        <taxon>Streptococcaceae</taxon>
        <taxon>Streptococcus</taxon>
    </lineage>
</organism>
<dbReference type="GO" id="GO:0004565">
    <property type="term" value="F:beta-galactosidase activity"/>
    <property type="evidence" value="ECO:0007669"/>
    <property type="project" value="InterPro"/>
</dbReference>
<feature type="domain" description="Beta-galactosidase 1-like first all-beta" evidence="7">
    <location>
        <begin position="385"/>
        <end position="499"/>
    </location>
</feature>
<comment type="similarity">
    <text evidence="1 5">Belongs to the glycosyl hydrolase 35 family.</text>
</comment>
<evidence type="ECO:0000256" key="5">
    <source>
        <dbReference type="RuleBase" id="RU003679"/>
    </source>
</evidence>
<evidence type="ECO:0000313" key="9">
    <source>
        <dbReference type="EMBL" id="EIQ81580.1"/>
    </source>
</evidence>
<dbReference type="InterPro" id="IPR001944">
    <property type="entry name" value="Glycoside_Hdrlase_35"/>
</dbReference>
<dbReference type="EMBL" id="AIDX01000001">
    <property type="protein sequence ID" value="EIQ81580.1"/>
    <property type="molecule type" value="Genomic_DNA"/>
</dbReference>
<dbReference type="InterPro" id="IPR048912">
    <property type="entry name" value="BetaGal1-like_ABD1"/>
</dbReference>